<reference evidence="1 2" key="1">
    <citation type="submission" date="2020-08" db="EMBL/GenBank/DDBJ databases">
        <authorList>
            <person name="Hejnol A."/>
        </authorList>
    </citation>
    <scope>NUCLEOTIDE SEQUENCE [LARGE SCALE GENOMIC DNA]</scope>
</reference>
<evidence type="ECO:0000313" key="1">
    <source>
        <dbReference type="EMBL" id="CAD5121530.1"/>
    </source>
</evidence>
<evidence type="ECO:0000313" key="2">
    <source>
        <dbReference type="Proteomes" id="UP000549394"/>
    </source>
</evidence>
<comment type="caution">
    <text evidence="1">The sequence shown here is derived from an EMBL/GenBank/DDBJ whole genome shotgun (WGS) entry which is preliminary data.</text>
</comment>
<keyword evidence="2" id="KW-1185">Reference proteome</keyword>
<organism evidence="1 2">
    <name type="scientific">Dimorphilus gyrociliatus</name>
    <dbReference type="NCBI Taxonomy" id="2664684"/>
    <lineage>
        <taxon>Eukaryota</taxon>
        <taxon>Metazoa</taxon>
        <taxon>Spiralia</taxon>
        <taxon>Lophotrochozoa</taxon>
        <taxon>Annelida</taxon>
        <taxon>Polychaeta</taxon>
        <taxon>Polychaeta incertae sedis</taxon>
        <taxon>Dinophilidae</taxon>
        <taxon>Dimorphilus</taxon>
    </lineage>
</organism>
<sequence>MKILGFSSNLYNRDDVVLLIPYPIDEKFSNKYDRLMKEKEKNKELFRDYILKCHFYGINSLTCAPSCRSTLKFIEKVTKNQSADMIIMCDEWNGKDNQSLLNELRKRLAIPLIIFGPNFSIEKSNGKIPAFEKDSEISLNDSEDEKD</sequence>
<name>A0A7I8W1K4_9ANNE</name>
<gene>
    <name evidence="1" type="ORF">DGYR_LOCUS9475</name>
</gene>
<dbReference type="EMBL" id="CAJFCJ010000014">
    <property type="protein sequence ID" value="CAD5121530.1"/>
    <property type="molecule type" value="Genomic_DNA"/>
</dbReference>
<proteinExistence type="predicted"/>
<dbReference type="Proteomes" id="UP000549394">
    <property type="component" value="Unassembled WGS sequence"/>
</dbReference>
<protein>
    <submittedName>
        <fullName evidence="1">DgyrCDS10032</fullName>
    </submittedName>
</protein>
<dbReference type="AlphaFoldDB" id="A0A7I8W1K4"/>
<accession>A0A7I8W1K4</accession>